<evidence type="ECO:0000256" key="4">
    <source>
        <dbReference type="PROSITE-ProRule" id="PRU00708"/>
    </source>
</evidence>
<comment type="caution">
    <text evidence="6">The sequence shown here is derived from an EMBL/GenBank/DDBJ whole genome shotgun (WGS) entry which is preliminary data.</text>
</comment>
<dbReference type="FunFam" id="1.25.40.10:FF:000090">
    <property type="entry name" value="Pentatricopeptide repeat-containing protein, chloroplastic"/>
    <property type="match status" value="1"/>
</dbReference>
<dbReference type="GO" id="GO:0009451">
    <property type="term" value="P:RNA modification"/>
    <property type="evidence" value="ECO:0007669"/>
    <property type="project" value="InterPro"/>
</dbReference>
<dbReference type="GO" id="GO:0008270">
    <property type="term" value="F:zinc ion binding"/>
    <property type="evidence" value="ECO:0007669"/>
    <property type="project" value="UniProtKB-KW"/>
</dbReference>
<dbReference type="InterPro" id="IPR046848">
    <property type="entry name" value="E_motif"/>
</dbReference>
<gene>
    <name evidence="6" type="ORF">DVH24_004545</name>
</gene>
<dbReference type="InterPro" id="IPR013083">
    <property type="entry name" value="Znf_RING/FYVE/PHD"/>
</dbReference>
<feature type="repeat" description="PPR" evidence="4">
    <location>
        <begin position="438"/>
        <end position="472"/>
    </location>
</feature>
<reference evidence="6 7" key="1">
    <citation type="submission" date="2018-10" db="EMBL/GenBank/DDBJ databases">
        <title>A high-quality apple genome assembly.</title>
        <authorList>
            <person name="Hu J."/>
        </authorList>
    </citation>
    <scope>NUCLEOTIDE SEQUENCE [LARGE SCALE GENOMIC DNA]</scope>
    <source>
        <strain evidence="7">cv. HFTH1</strain>
        <tissue evidence="6">Young leaf</tissue>
    </source>
</reference>
<dbReference type="Pfam" id="PF13639">
    <property type="entry name" value="zf-RING_2"/>
    <property type="match status" value="1"/>
</dbReference>
<dbReference type="FunFam" id="1.25.40.10:FF:000205">
    <property type="entry name" value="Pentatricopeptide repeat-containing protein, mitochondrial"/>
    <property type="match status" value="1"/>
</dbReference>
<keyword evidence="3" id="KW-0863">Zinc-finger</keyword>
<dbReference type="InterPro" id="IPR001841">
    <property type="entry name" value="Znf_RING"/>
</dbReference>
<dbReference type="CDD" id="cd16454">
    <property type="entry name" value="RING-H2_PA-TM-RING"/>
    <property type="match status" value="1"/>
</dbReference>
<feature type="repeat" description="PPR" evidence="4">
    <location>
        <begin position="337"/>
        <end position="371"/>
    </location>
</feature>
<dbReference type="Pfam" id="PF01535">
    <property type="entry name" value="PPR"/>
    <property type="match status" value="5"/>
</dbReference>
<dbReference type="InterPro" id="IPR002885">
    <property type="entry name" value="PPR_rpt"/>
</dbReference>
<dbReference type="PROSITE" id="PS51375">
    <property type="entry name" value="PPR"/>
    <property type="match status" value="6"/>
</dbReference>
<dbReference type="FunFam" id="1.25.40.10:FF:000801">
    <property type="entry name" value="Pentatricopeptide repeat-containing protein"/>
    <property type="match status" value="1"/>
</dbReference>
<dbReference type="PROSITE" id="PS50089">
    <property type="entry name" value="ZF_RING_2"/>
    <property type="match status" value="1"/>
</dbReference>
<evidence type="ECO:0000256" key="2">
    <source>
        <dbReference type="ARBA" id="ARBA00061659"/>
    </source>
</evidence>
<keyword evidence="3" id="KW-0862">Zinc</keyword>
<evidence type="ECO:0000256" key="1">
    <source>
        <dbReference type="ARBA" id="ARBA00022737"/>
    </source>
</evidence>
<dbReference type="InterPro" id="IPR046960">
    <property type="entry name" value="PPR_At4g14850-like_plant"/>
</dbReference>
<organism evidence="6 7">
    <name type="scientific">Malus domestica</name>
    <name type="common">Apple</name>
    <name type="synonym">Pyrus malus</name>
    <dbReference type="NCBI Taxonomy" id="3750"/>
    <lineage>
        <taxon>Eukaryota</taxon>
        <taxon>Viridiplantae</taxon>
        <taxon>Streptophyta</taxon>
        <taxon>Embryophyta</taxon>
        <taxon>Tracheophyta</taxon>
        <taxon>Spermatophyta</taxon>
        <taxon>Magnoliopsida</taxon>
        <taxon>eudicotyledons</taxon>
        <taxon>Gunneridae</taxon>
        <taxon>Pentapetalae</taxon>
        <taxon>rosids</taxon>
        <taxon>fabids</taxon>
        <taxon>Rosales</taxon>
        <taxon>Rosaceae</taxon>
        <taxon>Amygdaloideae</taxon>
        <taxon>Maleae</taxon>
        <taxon>Malus</taxon>
    </lineage>
</organism>
<dbReference type="InterPro" id="IPR011990">
    <property type="entry name" value="TPR-like_helical_dom_sf"/>
</dbReference>
<dbReference type="GO" id="GO:0003723">
    <property type="term" value="F:RNA binding"/>
    <property type="evidence" value="ECO:0007669"/>
    <property type="project" value="InterPro"/>
</dbReference>
<dbReference type="Gene3D" id="1.25.40.10">
    <property type="entry name" value="Tetratricopeptide repeat domain"/>
    <property type="match status" value="5"/>
</dbReference>
<dbReference type="AlphaFoldDB" id="A0A498IGK0"/>
<comment type="similarity">
    <text evidence="2">Belongs to the PPR family. PCMP-E subfamily.</text>
</comment>
<evidence type="ECO:0000313" key="7">
    <source>
        <dbReference type="Proteomes" id="UP000290289"/>
    </source>
</evidence>
<dbReference type="Proteomes" id="UP000290289">
    <property type="component" value="Chromosome 12"/>
</dbReference>
<dbReference type="SMART" id="SM00184">
    <property type="entry name" value="RING"/>
    <property type="match status" value="1"/>
</dbReference>
<dbReference type="SUPFAM" id="SSF57850">
    <property type="entry name" value="RING/U-box"/>
    <property type="match status" value="1"/>
</dbReference>
<feature type="repeat" description="PPR" evidence="4">
    <location>
        <begin position="473"/>
        <end position="508"/>
    </location>
</feature>
<dbReference type="Pfam" id="PF20431">
    <property type="entry name" value="E_motif"/>
    <property type="match status" value="1"/>
</dbReference>
<evidence type="ECO:0000259" key="5">
    <source>
        <dbReference type="PROSITE" id="PS50089"/>
    </source>
</evidence>
<dbReference type="PANTHER" id="PTHR47926:SF472">
    <property type="entry name" value="REPEAT (PPR) SUPERFAMILY PROTEIN, PUTATIVE-RELATED"/>
    <property type="match status" value="1"/>
</dbReference>
<name>A0A498IGK0_MALDO</name>
<proteinExistence type="inferred from homology"/>
<keyword evidence="1" id="KW-0677">Repeat</keyword>
<dbReference type="SUPFAM" id="SSF48452">
    <property type="entry name" value="TPR-like"/>
    <property type="match status" value="1"/>
</dbReference>
<keyword evidence="3" id="KW-0479">Metal-binding</keyword>
<feature type="domain" description="RING-type" evidence="5">
    <location>
        <begin position="871"/>
        <end position="912"/>
    </location>
</feature>
<dbReference type="PANTHER" id="PTHR47926">
    <property type="entry name" value="PENTATRICOPEPTIDE REPEAT-CONTAINING PROTEIN"/>
    <property type="match status" value="1"/>
</dbReference>
<keyword evidence="7" id="KW-1185">Reference proteome</keyword>
<sequence length="940" mass="105174">MLLSKSLNIQISAATNGYVQRALQILHGIDGLDCGAYGHFIQHCTVHRLVRQAKQLHARLVLFSVTPGNFLASKLINFYSKTNNINYARKVFDQIPRPNAFSWNAMLIGYSINNMHADTLKWFSAMVSSCSDQAKPDNFTVTCVLKALGVLLSGSKLAKEVHCFVLRSGFDSDVFVVNSLITYYSRCDEVGLARALFDRMPERDIVSWNSMIAGYSQAGYYDECKELYRMMLGLEKFKPVGLTVVSVLQACLQSNDLMLGMEVHQFVIENQIEMDVLVCNALIGLYARCGSLDYAQELFDEMSEKDEVTYGSLVSGYMFHGFVDKAMGVFRDSKKPKLSTWNAVISGLVQNNQHEEALNLIREMQACGCKPNTVTLSSILPTISYFSNLKVGKEVHAYAVRNNFDWNIYVATAIIDTYAKSGLLYGAQRVFDQAKGKSLIIWTSIISAYASHGDGHTSIGLFYEMLNSGIQPDQVTITAVLTACAHSGVVDEAWKIFDAMFPEYGIQPSVEHYACMVGILSRAGKLTEAADFIHKMPVEPSAKVWGALLNGASVSRDVELGEFVCHRLFQIEPENTGNYIIMANLYSQAGRWEEADKVRERMKEVGLRKIPGSSWIETSKGLQSFIVKDTSNERTEEIYETLEGLLGMMKEKGLKAKVHKAHDPIMEEIATATATIMAALATLTPPQLSHLTHTILSHTHHHHHRLSSLLSSPILFSLTLHRLNSLPLPHKTLLIANHLLSSLYHLTLHFHPYTNPPPPRVVRKRDLDSVLLLLLLCEVHQHNPEALQAPTIKWREILSKLYSDNMLTVSGIGVYNGSALVSYIEVLTRCLRFVSVMGFCYGGKAGREVAASPAAVVALPSVKVSSGGSECMICKEEMREDRDVCELPCRHLFHWMCILRWLRKRNTCPCCRFTLPTDDVFGEIQRLWEILVKMGEKELV</sequence>
<dbReference type="EMBL" id="RDQH01000338">
    <property type="protein sequence ID" value="RXH80631.1"/>
    <property type="molecule type" value="Genomic_DNA"/>
</dbReference>
<dbReference type="Pfam" id="PF13041">
    <property type="entry name" value="PPR_2"/>
    <property type="match status" value="2"/>
</dbReference>
<protein>
    <recommendedName>
        <fullName evidence="5">RING-type domain-containing protein</fullName>
    </recommendedName>
</protein>
<accession>A0A498IGK0</accession>
<dbReference type="Gene3D" id="3.30.40.10">
    <property type="entry name" value="Zinc/RING finger domain, C3HC4 (zinc finger)"/>
    <property type="match status" value="1"/>
</dbReference>
<feature type="repeat" description="PPR" evidence="4">
    <location>
        <begin position="275"/>
        <end position="309"/>
    </location>
</feature>
<dbReference type="NCBIfam" id="TIGR00756">
    <property type="entry name" value="PPR"/>
    <property type="match status" value="5"/>
</dbReference>
<evidence type="ECO:0000256" key="3">
    <source>
        <dbReference type="PROSITE-ProRule" id="PRU00175"/>
    </source>
</evidence>
<feature type="repeat" description="PPR" evidence="4">
    <location>
        <begin position="204"/>
        <end position="234"/>
    </location>
</feature>
<dbReference type="GO" id="GO:0005739">
    <property type="term" value="C:mitochondrion"/>
    <property type="evidence" value="ECO:0007669"/>
    <property type="project" value="UniProtKB-ARBA"/>
</dbReference>
<feature type="repeat" description="PPR" evidence="4">
    <location>
        <begin position="575"/>
        <end position="609"/>
    </location>
</feature>
<evidence type="ECO:0000313" key="6">
    <source>
        <dbReference type="EMBL" id="RXH80631.1"/>
    </source>
</evidence>